<dbReference type="SMART" id="SM00367">
    <property type="entry name" value="LRR_CC"/>
    <property type="match status" value="6"/>
</dbReference>
<comment type="caution">
    <text evidence="3">The sequence shown here is derived from an EMBL/GenBank/DDBJ whole genome shotgun (WGS) entry which is preliminary data.</text>
</comment>
<reference evidence="3" key="1">
    <citation type="submission" date="2020-02" db="EMBL/GenBank/DDBJ databases">
        <authorList>
            <person name="Palmer J.M."/>
        </authorList>
    </citation>
    <scope>NUCLEOTIDE SEQUENCE</scope>
    <source>
        <strain evidence="3">EPUS1.4</strain>
        <tissue evidence="3">Thallus</tissue>
    </source>
</reference>
<evidence type="ECO:0000259" key="2">
    <source>
        <dbReference type="Pfam" id="PF23550"/>
    </source>
</evidence>
<feature type="domain" description="DNA repair protein rhp7 treble clef" evidence="2">
    <location>
        <begin position="149"/>
        <end position="187"/>
    </location>
</feature>
<feature type="compositionally biased region" description="Basic and acidic residues" evidence="1">
    <location>
        <begin position="93"/>
        <end position="115"/>
    </location>
</feature>
<feature type="compositionally biased region" description="Basic and acidic residues" evidence="1">
    <location>
        <begin position="205"/>
        <end position="214"/>
    </location>
</feature>
<dbReference type="Gene3D" id="3.80.10.10">
    <property type="entry name" value="Ribonuclease Inhibitor"/>
    <property type="match status" value="2"/>
</dbReference>
<feature type="compositionally biased region" description="Basic and acidic residues" evidence="1">
    <location>
        <begin position="47"/>
        <end position="57"/>
    </location>
</feature>
<dbReference type="OrthoDB" id="1924287at2759"/>
<dbReference type="InterPro" id="IPR032675">
    <property type="entry name" value="LRR_dom_sf"/>
</dbReference>
<feature type="region of interest" description="Disordered" evidence="1">
    <location>
        <begin position="44"/>
        <end position="133"/>
    </location>
</feature>
<keyword evidence="4" id="KW-1185">Reference proteome</keyword>
<dbReference type="Proteomes" id="UP000606974">
    <property type="component" value="Unassembled WGS sequence"/>
</dbReference>
<feature type="compositionally biased region" description="Basic residues" evidence="1">
    <location>
        <begin position="193"/>
        <end position="204"/>
    </location>
</feature>
<name>A0A8H7ATN7_9EURO</name>
<gene>
    <name evidence="3" type="ORF">GJ744_005780</name>
</gene>
<dbReference type="EMBL" id="JAACFV010000025">
    <property type="protein sequence ID" value="KAF7510950.1"/>
    <property type="molecule type" value="Genomic_DNA"/>
</dbReference>
<dbReference type="InterPro" id="IPR006553">
    <property type="entry name" value="Leu-rich_rpt_Cys-con_subtyp"/>
</dbReference>
<evidence type="ECO:0000256" key="1">
    <source>
        <dbReference type="SAM" id="MobiDB-lite"/>
    </source>
</evidence>
<sequence>MPSTLAPRHTRSINALAARRPATNAIRGPQSALTDFLASHNISAHQIHQEHQRRLREAQQQAAQEAGEADENKENESDPGDEALERKKRKRKEEKAIMKIKQSKEFKRRKFEEKNKKRQKGAGDDDDDGDYDDDSIARNMLYKKAQPMPGQFENCEICEKRFTVTAYSKTGPEGGLLCTKCSKELGKEEKKQQPKKRGPQKGKRWQRENDRMMGDVKPGAKSLVDICVRKVVANIADIEEFGDLPQTLLDRLSQVLSQKRALDPRTLEFFLQADSSKITIYDAAKLETDDFEKIFSFMPELEDVNLRNAGQMKDEVLLYMLDHNPKIRHLQLGAANLITNKCWLQLFQKQGPKLESFKTCNLDAALDDSAIEALVHHCPNLQRLKLKKCWQTTERSIKCLTSLPSIHHLSLSICPDTSADTLSTLITTIGTPLETLSLESFHNADDTTLTAIHGTCTKLAKLRFTNNAICTDAGFASLFSNWPNPAIPTIDLCENRDIDNQNPDGPAETPIGLASMGFQALMTHSGSRLEKLNVKACRHISHGALLRVFDHEKHTYPVLRDLDLSFVAPVDEVVVTAIFRSCPKLEKLAIFGCNQVRGRDVRIPAGVAVIGMMDAQESVVVEGGWERG</sequence>
<dbReference type="AlphaFoldDB" id="A0A8H7ATN7"/>
<dbReference type="PANTHER" id="PTHR13318:SF234">
    <property type="entry name" value="RNI-LIKE PROTEIN"/>
    <property type="match status" value="1"/>
</dbReference>
<dbReference type="InterPro" id="IPR056451">
    <property type="entry name" value="Znf_Tbcl_Rhp7"/>
</dbReference>
<dbReference type="GO" id="GO:0031146">
    <property type="term" value="P:SCF-dependent proteasomal ubiquitin-dependent protein catabolic process"/>
    <property type="evidence" value="ECO:0007669"/>
    <property type="project" value="TreeGrafter"/>
</dbReference>
<feature type="region of interest" description="Disordered" evidence="1">
    <location>
        <begin position="1"/>
        <end position="24"/>
    </location>
</feature>
<dbReference type="SUPFAM" id="SSF52047">
    <property type="entry name" value="RNI-like"/>
    <property type="match status" value="1"/>
</dbReference>
<dbReference type="GO" id="GO:0019005">
    <property type="term" value="C:SCF ubiquitin ligase complex"/>
    <property type="evidence" value="ECO:0007669"/>
    <property type="project" value="TreeGrafter"/>
</dbReference>
<feature type="region of interest" description="Disordered" evidence="1">
    <location>
        <begin position="187"/>
        <end position="214"/>
    </location>
</feature>
<dbReference type="PANTHER" id="PTHR13318">
    <property type="entry name" value="PARTNER OF PAIRED, ISOFORM B-RELATED"/>
    <property type="match status" value="1"/>
</dbReference>
<dbReference type="FunFam" id="3.80.10.10:FF:000601">
    <property type="entry name" value="DNA repair protein Rad7, protein"/>
    <property type="match status" value="1"/>
</dbReference>
<protein>
    <recommendedName>
        <fullName evidence="2">DNA repair protein rhp7 treble clef domain-containing protein</fullName>
    </recommendedName>
</protein>
<evidence type="ECO:0000313" key="3">
    <source>
        <dbReference type="EMBL" id="KAF7510950.1"/>
    </source>
</evidence>
<accession>A0A8H7ATN7</accession>
<proteinExistence type="predicted"/>
<organism evidence="3 4">
    <name type="scientific">Endocarpon pusillum</name>
    <dbReference type="NCBI Taxonomy" id="364733"/>
    <lineage>
        <taxon>Eukaryota</taxon>
        <taxon>Fungi</taxon>
        <taxon>Dikarya</taxon>
        <taxon>Ascomycota</taxon>
        <taxon>Pezizomycotina</taxon>
        <taxon>Eurotiomycetes</taxon>
        <taxon>Chaetothyriomycetidae</taxon>
        <taxon>Verrucariales</taxon>
        <taxon>Verrucariaceae</taxon>
        <taxon>Endocarpon</taxon>
    </lineage>
</organism>
<feature type="compositionally biased region" description="Acidic residues" evidence="1">
    <location>
        <begin position="124"/>
        <end position="133"/>
    </location>
</feature>
<dbReference type="Pfam" id="PF23550">
    <property type="entry name" value="zf_Tbcl_Rhp7"/>
    <property type="match status" value="1"/>
</dbReference>
<evidence type="ECO:0000313" key="4">
    <source>
        <dbReference type="Proteomes" id="UP000606974"/>
    </source>
</evidence>